<dbReference type="GO" id="GO:0016787">
    <property type="term" value="F:hydrolase activity"/>
    <property type="evidence" value="ECO:0007669"/>
    <property type="project" value="UniProtKB-KW"/>
</dbReference>
<keyword evidence="1 5" id="KW-1277">Toxin-antitoxin system</keyword>
<sequence>MRKAKCFLDTSALMALNDVKDQYHKESQEIAISLKNCELILSDPVITETYTLLRYRSGFPIARHFLESVMDDNQFIIAEVTSPIRKNTLRLLNDFNDHKISYCDALSVAIMKEHHIQKIFSFDHHFEVMGMELVRL</sequence>
<keyword evidence="2 5" id="KW-0540">Nuclease</keyword>
<evidence type="ECO:0000256" key="5">
    <source>
        <dbReference type="HAMAP-Rule" id="MF_00265"/>
    </source>
</evidence>
<evidence type="ECO:0000256" key="3">
    <source>
        <dbReference type="ARBA" id="ARBA00022723"/>
    </source>
</evidence>
<comment type="similarity">
    <text evidence="5">Belongs to the PINc/VapC protein family.</text>
</comment>
<dbReference type="InterPro" id="IPR002716">
    <property type="entry name" value="PIN_dom"/>
</dbReference>
<evidence type="ECO:0000256" key="4">
    <source>
        <dbReference type="ARBA" id="ARBA00022801"/>
    </source>
</evidence>
<reference evidence="7" key="2">
    <citation type="submission" date="2020-09" db="EMBL/GenBank/DDBJ databases">
        <authorList>
            <person name="Sun Q."/>
            <person name="Ohkuma M."/>
        </authorList>
    </citation>
    <scope>NUCLEOTIDE SEQUENCE</scope>
    <source>
        <strain evidence="7">JCM 12580</strain>
    </source>
</reference>
<dbReference type="AlphaFoldDB" id="A0A917Q398"/>
<dbReference type="HAMAP" id="MF_00265">
    <property type="entry name" value="VapC_Nob1"/>
    <property type="match status" value="1"/>
</dbReference>
<dbReference type="GO" id="GO:0000287">
    <property type="term" value="F:magnesium ion binding"/>
    <property type="evidence" value="ECO:0007669"/>
    <property type="project" value="UniProtKB-UniRule"/>
</dbReference>
<dbReference type="EC" id="3.1.-.-" evidence="5"/>
<dbReference type="GO" id="GO:0004521">
    <property type="term" value="F:RNA endonuclease activity"/>
    <property type="evidence" value="ECO:0007669"/>
    <property type="project" value="InterPro"/>
</dbReference>
<organism evidence="7 8">
    <name type="scientific">Lentibacillus kapialis</name>
    <dbReference type="NCBI Taxonomy" id="340214"/>
    <lineage>
        <taxon>Bacteria</taxon>
        <taxon>Bacillati</taxon>
        <taxon>Bacillota</taxon>
        <taxon>Bacilli</taxon>
        <taxon>Bacillales</taxon>
        <taxon>Bacillaceae</taxon>
        <taxon>Lentibacillus</taxon>
    </lineage>
</organism>
<dbReference type="PANTHER" id="PTHR42188:SF1">
    <property type="entry name" value="23S RRNA-SPECIFIC ENDONUCLEASE VAPC20"/>
    <property type="match status" value="1"/>
</dbReference>
<proteinExistence type="inferred from homology"/>
<evidence type="ECO:0000256" key="2">
    <source>
        <dbReference type="ARBA" id="ARBA00022722"/>
    </source>
</evidence>
<comment type="cofactor">
    <cofactor evidence="5">
        <name>Mg(2+)</name>
        <dbReference type="ChEBI" id="CHEBI:18420"/>
    </cofactor>
</comment>
<feature type="binding site" evidence="5">
    <location>
        <position position="104"/>
    </location>
    <ligand>
        <name>Mg(2+)</name>
        <dbReference type="ChEBI" id="CHEBI:18420"/>
    </ligand>
</feature>
<comment type="caution">
    <text evidence="7">The sequence shown here is derived from an EMBL/GenBank/DDBJ whole genome shotgun (WGS) entry which is preliminary data.</text>
</comment>
<dbReference type="Pfam" id="PF01850">
    <property type="entry name" value="PIN"/>
    <property type="match status" value="1"/>
</dbReference>
<gene>
    <name evidence="5" type="primary">vapC</name>
    <name evidence="7" type="ORF">GCM10007063_34540</name>
</gene>
<keyword evidence="5" id="KW-0460">Magnesium</keyword>
<dbReference type="Gene3D" id="3.40.50.1010">
    <property type="entry name" value="5'-nuclease"/>
    <property type="match status" value="1"/>
</dbReference>
<evidence type="ECO:0000313" key="7">
    <source>
        <dbReference type="EMBL" id="GGK09171.1"/>
    </source>
</evidence>
<evidence type="ECO:0000256" key="1">
    <source>
        <dbReference type="ARBA" id="ARBA00022649"/>
    </source>
</evidence>
<comment type="function">
    <text evidence="5">Toxic component of a toxin-antitoxin (TA) system. An RNase.</text>
</comment>
<dbReference type="GO" id="GO:0090729">
    <property type="term" value="F:toxin activity"/>
    <property type="evidence" value="ECO:0007669"/>
    <property type="project" value="UniProtKB-KW"/>
</dbReference>
<dbReference type="InterPro" id="IPR039018">
    <property type="entry name" value="VapC20-like"/>
</dbReference>
<protein>
    <recommendedName>
        <fullName evidence="5">Ribonuclease VapC</fullName>
        <shortName evidence="5">RNase VapC</shortName>
        <ecNumber evidence="5">3.1.-.-</ecNumber>
    </recommendedName>
    <alternativeName>
        <fullName evidence="5">Toxin VapC</fullName>
    </alternativeName>
</protein>
<dbReference type="Proteomes" id="UP000658382">
    <property type="component" value="Unassembled WGS sequence"/>
</dbReference>
<dbReference type="EMBL" id="BMNQ01000099">
    <property type="protein sequence ID" value="GGK09171.1"/>
    <property type="molecule type" value="Genomic_DNA"/>
</dbReference>
<feature type="domain" description="PIN" evidence="6">
    <location>
        <begin position="7"/>
        <end position="128"/>
    </location>
</feature>
<keyword evidence="4 5" id="KW-0378">Hydrolase</keyword>
<keyword evidence="3 5" id="KW-0479">Metal-binding</keyword>
<dbReference type="GO" id="GO:0016075">
    <property type="term" value="P:rRNA catabolic process"/>
    <property type="evidence" value="ECO:0007669"/>
    <property type="project" value="TreeGrafter"/>
</dbReference>
<reference evidence="7" key="1">
    <citation type="journal article" date="2014" name="Int. J. Syst. Evol. Microbiol.">
        <title>Complete genome sequence of Corynebacterium casei LMG S-19264T (=DSM 44701T), isolated from a smear-ripened cheese.</title>
        <authorList>
            <consortium name="US DOE Joint Genome Institute (JGI-PGF)"/>
            <person name="Walter F."/>
            <person name="Albersmeier A."/>
            <person name="Kalinowski J."/>
            <person name="Ruckert C."/>
        </authorList>
    </citation>
    <scope>NUCLEOTIDE SEQUENCE</scope>
    <source>
        <strain evidence="7">JCM 12580</strain>
    </source>
</reference>
<keyword evidence="5" id="KW-0800">Toxin</keyword>
<name>A0A917Q398_9BACI</name>
<keyword evidence="8" id="KW-1185">Reference proteome</keyword>
<dbReference type="InterPro" id="IPR029060">
    <property type="entry name" value="PIN-like_dom_sf"/>
</dbReference>
<dbReference type="InterPro" id="IPR022907">
    <property type="entry name" value="VapC_family"/>
</dbReference>
<accession>A0A917Q398</accession>
<dbReference type="SUPFAM" id="SSF88723">
    <property type="entry name" value="PIN domain-like"/>
    <property type="match status" value="1"/>
</dbReference>
<evidence type="ECO:0000259" key="6">
    <source>
        <dbReference type="Pfam" id="PF01850"/>
    </source>
</evidence>
<dbReference type="RefSeq" id="WP_188634354.1">
    <property type="nucleotide sequence ID" value="NZ_BMNQ01000099.1"/>
</dbReference>
<evidence type="ECO:0000313" key="8">
    <source>
        <dbReference type="Proteomes" id="UP000658382"/>
    </source>
</evidence>
<feature type="binding site" evidence="5">
    <location>
        <position position="9"/>
    </location>
    <ligand>
        <name>Mg(2+)</name>
        <dbReference type="ChEBI" id="CHEBI:18420"/>
    </ligand>
</feature>
<dbReference type="PANTHER" id="PTHR42188">
    <property type="entry name" value="23S RRNA-SPECIFIC ENDONUCLEASE VAPC20"/>
    <property type="match status" value="1"/>
</dbReference>